<evidence type="ECO:0000313" key="2">
    <source>
        <dbReference type="EMBL" id="AWH84064.1"/>
    </source>
</evidence>
<sequence length="67" mass="7723">MKALYQILLWMLLLIDSSAIYFYFESKVIGQGIKTISNADLFSLFIINMIFVSILVLIRKNKGRYGS</sequence>
<keyword evidence="3" id="KW-1185">Reference proteome</keyword>
<dbReference type="EMBL" id="CP029186">
    <property type="protein sequence ID" value="AWH84064.1"/>
    <property type="molecule type" value="Genomic_DNA"/>
</dbReference>
<organism evidence="2 3">
    <name type="scientific">Flavobacterium album</name>
    <dbReference type="NCBI Taxonomy" id="2175091"/>
    <lineage>
        <taxon>Bacteria</taxon>
        <taxon>Pseudomonadati</taxon>
        <taxon>Bacteroidota</taxon>
        <taxon>Flavobacteriia</taxon>
        <taxon>Flavobacteriales</taxon>
        <taxon>Flavobacteriaceae</taxon>
        <taxon>Flavobacterium</taxon>
    </lineage>
</organism>
<dbReference type="KEGG" id="falb:HYN59_02585"/>
<dbReference type="AlphaFoldDB" id="A0A2S1QUK2"/>
<keyword evidence="1" id="KW-0472">Membrane</keyword>
<keyword evidence="1" id="KW-1133">Transmembrane helix</keyword>
<feature type="transmembrane region" description="Helical" evidence="1">
    <location>
        <begin position="7"/>
        <end position="24"/>
    </location>
</feature>
<evidence type="ECO:0000313" key="3">
    <source>
        <dbReference type="Proteomes" id="UP000244929"/>
    </source>
</evidence>
<proteinExistence type="predicted"/>
<reference evidence="2 3" key="1">
    <citation type="submission" date="2018-04" db="EMBL/GenBank/DDBJ databases">
        <title>Genome sequencing of Flavobacterium sp. HYN0059.</title>
        <authorList>
            <person name="Yi H."/>
            <person name="Baek C."/>
        </authorList>
    </citation>
    <scope>NUCLEOTIDE SEQUENCE [LARGE SCALE GENOMIC DNA]</scope>
    <source>
        <strain evidence="2 3">HYN0059</strain>
    </source>
</reference>
<accession>A0A2S1QUK2</accession>
<keyword evidence="1" id="KW-0812">Transmembrane</keyword>
<feature type="transmembrane region" description="Helical" evidence="1">
    <location>
        <begin position="36"/>
        <end position="58"/>
    </location>
</feature>
<name>A0A2S1QUK2_9FLAO</name>
<dbReference type="Proteomes" id="UP000244929">
    <property type="component" value="Chromosome"/>
</dbReference>
<gene>
    <name evidence="2" type="ORF">HYN59_02585</name>
</gene>
<protein>
    <submittedName>
        <fullName evidence="2">Uncharacterized protein</fullName>
    </submittedName>
</protein>
<evidence type="ECO:0000256" key="1">
    <source>
        <dbReference type="SAM" id="Phobius"/>
    </source>
</evidence>